<dbReference type="SUPFAM" id="SSF53300">
    <property type="entry name" value="vWA-like"/>
    <property type="match status" value="1"/>
</dbReference>
<dbReference type="InterPro" id="IPR002035">
    <property type="entry name" value="VWF_A"/>
</dbReference>
<keyword evidence="3" id="KW-1185">Reference proteome</keyword>
<dbReference type="InterPro" id="IPR036465">
    <property type="entry name" value="vWFA_dom_sf"/>
</dbReference>
<dbReference type="EMBL" id="JAMTCK010000002">
    <property type="protein sequence ID" value="MCP2164314.1"/>
    <property type="molecule type" value="Genomic_DNA"/>
</dbReference>
<dbReference type="CDD" id="cd00198">
    <property type="entry name" value="vWFA"/>
    <property type="match status" value="1"/>
</dbReference>
<dbReference type="Proteomes" id="UP001206128">
    <property type="component" value="Unassembled WGS sequence"/>
</dbReference>
<organism evidence="2 3">
    <name type="scientific">Goodfellowiella coeruleoviolacea</name>
    <dbReference type="NCBI Taxonomy" id="334858"/>
    <lineage>
        <taxon>Bacteria</taxon>
        <taxon>Bacillati</taxon>
        <taxon>Actinomycetota</taxon>
        <taxon>Actinomycetes</taxon>
        <taxon>Pseudonocardiales</taxon>
        <taxon>Pseudonocardiaceae</taxon>
        <taxon>Goodfellowiella</taxon>
    </lineage>
</organism>
<protein>
    <submittedName>
        <fullName evidence="2">von Willebrand factor type A domain-containing protein</fullName>
    </submittedName>
</protein>
<dbReference type="SMART" id="SM00327">
    <property type="entry name" value="VWA"/>
    <property type="match status" value="1"/>
</dbReference>
<name>A0AAE3KFD6_9PSEU</name>
<dbReference type="Gene3D" id="3.40.50.410">
    <property type="entry name" value="von Willebrand factor, type A domain"/>
    <property type="match status" value="1"/>
</dbReference>
<dbReference type="Gene3D" id="1.20.120.1690">
    <property type="match status" value="1"/>
</dbReference>
<reference evidence="2" key="1">
    <citation type="submission" date="2022-06" db="EMBL/GenBank/DDBJ databases">
        <title>Genomic Encyclopedia of Archaeal and Bacterial Type Strains, Phase II (KMG-II): from individual species to whole genera.</title>
        <authorList>
            <person name="Goeker M."/>
        </authorList>
    </citation>
    <scope>NUCLEOTIDE SEQUENCE</scope>
    <source>
        <strain evidence="2">DSM 43935</strain>
    </source>
</reference>
<gene>
    <name evidence="2" type="ORF">LX83_001154</name>
</gene>
<accession>A0AAE3KFD6</accession>
<dbReference type="AlphaFoldDB" id="A0AAE3KFD6"/>
<evidence type="ECO:0000313" key="2">
    <source>
        <dbReference type="EMBL" id="MCP2164314.1"/>
    </source>
</evidence>
<feature type="domain" description="VWFA" evidence="1">
    <location>
        <begin position="57"/>
        <end position="238"/>
    </location>
</feature>
<dbReference type="RefSeq" id="WP_253767801.1">
    <property type="nucleotide sequence ID" value="NZ_JAMTCK010000002.1"/>
</dbReference>
<sequence>MVAETNAEHETLSPRPGFAVRAYQNRYLPLGARDVSAFLTVTGQGLAAHLATPPEAAEIVMIDCSGSMSMPATKIAAARRAVAAAVDTLRDGVFFAIIEGTGRARPVYPATGLVRADERTRAEAKRAAARLVASGGTAMGNWLALARELFATRPTAIRHALLLTDGQNVGEQPQHLDRVLAECAGQFVCDARGIGGDWEPRELQRIATVLNGHADGLRRPADLADDFRQLTEAAMGKVVPNLFVRLRLTPGTRLRFVREAFPANVDLTDQVTQLDERTVEFGTGSWPEQDTREYFVGLTVDPDTDHPVGEDIQLALVSLAATTAGTTEPHAVGTPDSIEAHWTHDAALSSRVHPKVAHQNGQEELHTALMAGFDAFDRDQRAQAEHHWGRAVRLATLAGNAEVLVRLDPLVTVVDAAGGVVRLRDDVRREDLLRAAMSSVIGTRSPQASDELAHPDHGVGGPDRTCAHCGRICPGTASYCGACGTPLPEAAP</sequence>
<comment type="caution">
    <text evidence="2">The sequence shown here is derived from an EMBL/GenBank/DDBJ whole genome shotgun (WGS) entry which is preliminary data.</text>
</comment>
<dbReference type="PROSITE" id="PS50234">
    <property type="entry name" value="VWFA"/>
    <property type="match status" value="1"/>
</dbReference>
<evidence type="ECO:0000259" key="1">
    <source>
        <dbReference type="PROSITE" id="PS50234"/>
    </source>
</evidence>
<proteinExistence type="predicted"/>
<evidence type="ECO:0000313" key="3">
    <source>
        <dbReference type="Proteomes" id="UP001206128"/>
    </source>
</evidence>
<dbReference type="Pfam" id="PF13768">
    <property type="entry name" value="VWA_3"/>
    <property type="match status" value="1"/>
</dbReference>
<dbReference type="Gene3D" id="2.60.40.3670">
    <property type="match status" value="1"/>
</dbReference>